<keyword evidence="2" id="KW-0847">Vitamin C</keyword>
<dbReference type="PANTHER" id="PTHR24014:SF4">
    <property type="entry name" value="2-OXOGLUTARATE AND IRON-DEPENDENT OXYGENASE DOMAIN-CONTAINING PROTEIN 2"/>
    <property type="match status" value="1"/>
</dbReference>
<protein>
    <recommendedName>
        <fullName evidence="5">Prolyl 4-hydroxylase alpha subunit domain-containing protein</fullName>
    </recommendedName>
</protein>
<evidence type="ECO:0000256" key="1">
    <source>
        <dbReference type="ARBA" id="ARBA00001961"/>
    </source>
</evidence>
<evidence type="ECO:0000256" key="2">
    <source>
        <dbReference type="ARBA" id="ARBA00022896"/>
    </source>
</evidence>
<proteinExistence type="predicted"/>
<evidence type="ECO:0000259" key="5">
    <source>
        <dbReference type="SMART" id="SM00702"/>
    </source>
</evidence>
<dbReference type="GO" id="GO:0051213">
    <property type="term" value="F:dioxygenase activity"/>
    <property type="evidence" value="ECO:0007669"/>
    <property type="project" value="UniProtKB-KW"/>
</dbReference>
<dbReference type="GO" id="GO:0016705">
    <property type="term" value="F:oxidoreductase activity, acting on paired donors, with incorporation or reduction of molecular oxygen"/>
    <property type="evidence" value="ECO:0007669"/>
    <property type="project" value="InterPro"/>
</dbReference>
<keyword evidence="3" id="KW-0223">Dioxygenase</keyword>
<dbReference type="AlphaFoldDB" id="A0A8S1ZSN4"/>
<organism evidence="6 7">
    <name type="scientific">Arabidopsis arenosa</name>
    <name type="common">Sand rock-cress</name>
    <name type="synonym">Cardaminopsis arenosa</name>
    <dbReference type="NCBI Taxonomy" id="38785"/>
    <lineage>
        <taxon>Eukaryota</taxon>
        <taxon>Viridiplantae</taxon>
        <taxon>Streptophyta</taxon>
        <taxon>Embryophyta</taxon>
        <taxon>Tracheophyta</taxon>
        <taxon>Spermatophyta</taxon>
        <taxon>Magnoliopsida</taxon>
        <taxon>eudicotyledons</taxon>
        <taxon>Gunneridae</taxon>
        <taxon>Pentapetalae</taxon>
        <taxon>rosids</taxon>
        <taxon>malvids</taxon>
        <taxon>Brassicales</taxon>
        <taxon>Brassicaceae</taxon>
        <taxon>Camelineae</taxon>
        <taxon>Arabidopsis</taxon>
    </lineage>
</organism>
<dbReference type="GO" id="GO:0031418">
    <property type="term" value="F:L-ascorbic acid binding"/>
    <property type="evidence" value="ECO:0007669"/>
    <property type="project" value="UniProtKB-KW"/>
</dbReference>
<dbReference type="EMBL" id="LR999451">
    <property type="protein sequence ID" value="CAE5959658.1"/>
    <property type="molecule type" value="Genomic_DNA"/>
</dbReference>
<keyword evidence="7" id="KW-1185">Reference proteome</keyword>
<dbReference type="GO" id="GO:0005506">
    <property type="term" value="F:iron ion binding"/>
    <property type="evidence" value="ECO:0007669"/>
    <property type="project" value="InterPro"/>
</dbReference>
<accession>A0A8S1ZSN4</accession>
<dbReference type="SMART" id="SM00702">
    <property type="entry name" value="P4Hc"/>
    <property type="match status" value="1"/>
</dbReference>
<dbReference type="Proteomes" id="UP000682877">
    <property type="component" value="Chromosome 1"/>
</dbReference>
<keyword evidence="4" id="KW-0560">Oxidoreductase</keyword>
<comment type="cofactor">
    <cofactor evidence="1">
        <name>L-ascorbate</name>
        <dbReference type="ChEBI" id="CHEBI:38290"/>
    </cofactor>
</comment>
<reference evidence="6" key="1">
    <citation type="submission" date="2021-01" db="EMBL/GenBank/DDBJ databases">
        <authorList>
            <person name="Bezrukov I."/>
        </authorList>
    </citation>
    <scope>NUCLEOTIDE SEQUENCE</scope>
</reference>
<evidence type="ECO:0000256" key="4">
    <source>
        <dbReference type="ARBA" id="ARBA00023002"/>
    </source>
</evidence>
<sequence length="340" mass="39527">MAVEDEGASQPPVTTTAAATTTERAIARLSRFPNMEHICDNYGDLKLEFSSSVLSSLEKYLPPEMLTANREAKAKFMSDILRKYISRSECFIAKWRNYYWQRINSEYKPLYRGWCNFDPELFLLPAFRNAISENTEESFRRIISEPFPGVLVFQMFQPDFFEKLILEVENVRKWAHEKKIPIRRPNKTIFFPEVCGAMFDSHYGFFIENGEDKDAELGCRVDDSEITLDVCLRKQFEGGEISFVGTRCQKHYETNIKPEGQAILHRGRHRHGARATTASCYRANMILWCRNSLFREMETYKKEFPEWCDECAHEKKEKESQSLAAKRKGMIRIVGGGKAQ</sequence>
<name>A0A8S1ZSN4_ARAAE</name>
<gene>
    <name evidence="6" type="ORF">AARE701A_LOCUS3162</name>
</gene>
<evidence type="ECO:0000313" key="7">
    <source>
        <dbReference type="Proteomes" id="UP000682877"/>
    </source>
</evidence>
<dbReference type="InterPro" id="IPR006620">
    <property type="entry name" value="Pro_4_hyd_alph"/>
</dbReference>
<evidence type="ECO:0000313" key="6">
    <source>
        <dbReference type="EMBL" id="CAE5959658.1"/>
    </source>
</evidence>
<dbReference type="PANTHER" id="PTHR24014">
    <property type="entry name" value="2-OXOGLUTARATE AND IRON-DEPENDENT OXYGENASE DOMAIN-CONTAINING PROTEIN 2"/>
    <property type="match status" value="1"/>
</dbReference>
<feature type="domain" description="Prolyl 4-hydroxylase alpha subunit" evidence="5">
    <location>
        <begin position="148"/>
        <end position="290"/>
    </location>
</feature>
<dbReference type="Pfam" id="PF25238">
    <property type="entry name" value="OGFOD2-like"/>
    <property type="match status" value="1"/>
</dbReference>
<evidence type="ECO:0000256" key="3">
    <source>
        <dbReference type="ARBA" id="ARBA00022964"/>
    </source>
</evidence>